<evidence type="ECO:0000256" key="1">
    <source>
        <dbReference type="SAM" id="MobiDB-lite"/>
    </source>
</evidence>
<dbReference type="Proteomes" id="UP001165092">
    <property type="component" value="Unassembled WGS sequence"/>
</dbReference>
<dbReference type="AlphaFoldDB" id="A0A9W6UGS8"/>
<proteinExistence type="predicted"/>
<organism evidence="2 3">
    <name type="scientific">Nocardiopsis ansamitocini</name>
    <dbReference type="NCBI Taxonomy" id="1670832"/>
    <lineage>
        <taxon>Bacteria</taxon>
        <taxon>Bacillati</taxon>
        <taxon>Actinomycetota</taxon>
        <taxon>Actinomycetes</taxon>
        <taxon>Streptosporangiales</taxon>
        <taxon>Nocardiopsidaceae</taxon>
        <taxon>Nocardiopsis</taxon>
    </lineage>
</organism>
<keyword evidence="3" id="KW-1185">Reference proteome</keyword>
<feature type="region of interest" description="Disordered" evidence="1">
    <location>
        <begin position="1"/>
        <end position="37"/>
    </location>
</feature>
<evidence type="ECO:0000313" key="2">
    <source>
        <dbReference type="EMBL" id="GLU48016.1"/>
    </source>
</evidence>
<sequence length="113" mass="12780">MDRFLDGDARQAVPFRGTVPGRAPSGWARTTRQHGETAVNTQLDNHPIEPADPWPQSPTDVPIRCNVCMDTRFFADRHAGHHEDYRPGPHCRTCGKPIEFRCTACDSQWRPLS</sequence>
<gene>
    <name evidence="2" type="ORF">Nans01_23670</name>
</gene>
<reference evidence="2" key="1">
    <citation type="submission" date="2023-02" db="EMBL/GenBank/DDBJ databases">
        <title>Nocardiopsis ansamitocini NBRC 112285.</title>
        <authorList>
            <person name="Ichikawa N."/>
            <person name="Sato H."/>
            <person name="Tonouchi N."/>
        </authorList>
    </citation>
    <scope>NUCLEOTIDE SEQUENCE</scope>
    <source>
        <strain evidence="2">NBRC 112285</strain>
    </source>
</reference>
<protein>
    <submittedName>
        <fullName evidence="2">Uncharacterized protein</fullName>
    </submittedName>
</protein>
<comment type="caution">
    <text evidence="2">The sequence shown here is derived from an EMBL/GenBank/DDBJ whole genome shotgun (WGS) entry which is preliminary data.</text>
</comment>
<name>A0A9W6UGS8_9ACTN</name>
<dbReference type="EMBL" id="BSQG01000003">
    <property type="protein sequence ID" value="GLU48016.1"/>
    <property type="molecule type" value="Genomic_DNA"/>
</dbReference>
<evidence type="ECO:0000313" key="3">
    <source>
        <dbReference type="Proteomes" id="UP001165092"/>
    </source>
</evidence>
<accession>A0A9W6UGS8</accession>